<protein>
    <recommendedName>
        <fullName evidence="1">Hemerythrin-like domain-containing protein</fullName>
    </recommendedName>
</protein>
<evidence type="ECO:0000313" key="2">
    <source>
        <dbReference type="EMBL" id="CZT04722.1"/>
    </source>
</evidence>
<dbReference type="PANTHER" id="PTHR38048:SF2">
    <property type="entry name" value="HEMERYTHRIN-LIKE DOMAIN-CONTAINING PROTEIN"/>
    <property type="match status" value="1"/>
</dbReference>
<sequence length="252" mass="28883">MATIEAPWADTPFNLIPTPGRGEDVSKLPAAVFIAREMTCAHNGMLRGLNSIYQQSTHVIQPQDIKDLLKYAEFWCGWIHEHHDAEEQYYFPEVERLTGMKGRMAKNVAQHYAFMPGLENFGSYLTDTSVEEYDGLKLRAIVDSFGEVLAKHLSEEIETLLELKAFDEAVMRKAYDEFDLKLRAGDKSILFPIVLGTTDIGYEGNCVWPELPGFVKSLVHYWYERKYQGVWRFSPCSTWGEKRPLTFTAKVI</sequence>
<dbReference type="InterPro" id="IPR053206">
    <property type="entry name" value="Dimeric_xanthone_biosynth"/>
</dbReference>
<organism evidence="2 3">
    <name type="scientific">Rhynchosporium agropyri</name>
    <dbReference type="NCBI Taxonomy" id="914238"/>
    <lineage>
        <taxon>Eukaryota</taxon>
        <taxon>Fungi</taxon>
        <taxon>Dikarya</taxon>
        <taxon>Ascomycota</taxon>
        <taxon>Pezizomycotina</taxon>
        <taxon>Leotiomycetes</taxon>
        <taxon>Helotiales</taxon>
        <taxon>Ploettnerulaceae</taxon>
        <taxon>Rhynchosporium</taxon>
    </lineage>
</organism>
<accession>A0A1E1L2J2</accession>
<name>A0A1E1L2J2_9HELO</name>
<dbReference type="PANTHER" id="PTHR38048">
    <property type="entry name" value="EXPRESSED PROTEIN"/>
    <property type="match status" value="1"/>
</dbReference>
<reference evidence="3" key="1">
    <citation type="submission" date="2016-03" db="EMBL/GenBank/DDBJ databases">
        <authorList>
            <person name="Guldener U."/>
        </authorList>
    </citation>
    <scope>NUCLEOTIDE SEQUENCE [LARGE SCALE GENOMIC DNA]</scope>
    <source>
        <strain evidence="3">04CH-RAC-A.6.1</strain>
    </source>
</reference>
<evidence type="ECO:0000313" key="3">
    <source>
        <dbReference type="Proteomes" id="UP000178912"/>
    </source>
</evidence>
<dbReference type="AlphaFoldDB" id="A0A1E1L2J2"/>
<dbReference type="EMBL" id="FJUX01000070">
    <property type="protein sequence ID" value="CZT04722.1"/>
    <property type="molecule type" value="Genomic_DNA"/>
</dbReference>
<dbReference type="CDD" id="cd12108">
    <property type="entry name" value="Hr-like"/>
    <property type="match status" value="1"/>
</dbReference>
<dbReference type="InterPro" id="IPR012312">
    <property type="entry name" value="Hemerythrin-like"/>
</dbReference>
<feature type="domain" description="Hemerythrin-like" evidence="1">
    <location>
        <begin position="39"/>
        <end position="162"/>
    </location>
</feature>
<dbReference type="Pfam" id="PF01814">
    <property type="entry name" value="Hemerythrin"/>
    <property type="match status" value="1"/>
</dbReference>
<gene>
    <name evidence="2" type="ORF">RAG0_11084</name>
</gene>
<dbReference type="OrthoDB" id="58416at2759"/>
<dbReference type="Proteomes" id="UP000178912">
    <property type="component" value="Unassembled WGS sequence"/>
</dbReference>
<keyword evidence="3" id="KW-1185">Reference proteome</keyword>
<evidence type="ECO:0000259" key="1">
    <source>
        <dbReference type="Pfam" id="PF01814"/>
    </source>
</evidence>
<proteinExistence type="predicted"/>
<dbReference type="Gene3D" id="1.20.120.520">
    <property type="entry name" value="nmb1532 protein domain like"/>
    <property type="match status" value="1"/>
</dbReference>